<sequence>MVQQNLISLMMCGLGIQRLLLVMVLIIAIATPINCLNSEVKDENLVPGSDGSGIKCTACSSCENPCGQRPPPPPPSPPPPAPTTPSKQYCPPPPSPPYIYVTGPPGQLYPYDPSFSGGNVNGVQFAVVFGCSLLSLLVFLRL</sequence>
<evidence type="ECO:0000313" key="5">
    <source>
        <dbReference type="Proteomes" id="UP000554482"/>
    </source>
</evidence>
<keyword evidence="2" id="KW-0812">Transmembrane</keyword>
<dbReference type="InterPro" id="IPR017900">
    <property type="entry name" value="4Fe4S_Fe_S_CS"/>
</dbReference>
<feature type="signal peptide" evidence="3">
    <location>
        <begin position="1"/>
        <end position="35"/>
    </location>
</feature>
<dbReference type="PROSITE" id="PS00198">
    <property type="entry name" value="4FE4S_FER_1"/>
    <property type="match status" value="1"/>
</dbReference>
<evidence type="ECO:0000256" key="1">
    <source>
        <dbReference type="SAM" id="MobiDB-lite"/>
    </source>
</evidence>
<feature type="region of interest" description="Disordered" evidence="1">
    <location>
        <begin position="62"/>
        <end position="98"/>
    </location>
</feature>
<evidence type="ECO:0000256" key="3">
    <source>
        <dbReference type="SAM" id="SignalP"/>
    </source>
</evidence>
<reference evidence="4 5" key="1">
    <citation type="submission" date="2020-06" db="EMBL/GenBank/DDBJ databases">
        <title>Transcriptomic and genomic resources for Thalictrum thalictroides and T. hernandezii: Facilitating candidate gene discovery in an emerging model plant lineage.</title>
        <authorList>
            <person name="Arias T."/>
            <person name="Riano-Pachon D.M."/>
            <person name="Di Stilio V.S."/>
        </authorList>
    </citation>
    <scope>NUCLEOTIDE SEQUENCE [LARGE SCALE GENOMIC DNA]</scope>
    <source>
        <strain evidence="5">cv. WT478/WT964</strain>
        <tissue evidence="4">Leaves</tissue>
    </source>
</reference>
<protein>
    <submittedName>
        <fullName evidence="4">Uncharacterized protein</fullName>
    </submittedName>
</protein>
<feature type="transmembrane region" description="Helical" evidence="2">
    <location>
        <begin position="122"/>
        <end position="140"/>
    </location>
</feature>
<dbReference type="EMBL" id="JABWDY010003960">
    <property type="protein sequence ID" value="KAF5205512.1"/>
    <property type="molecule type" value="Genomic_DNA"/>
</dbReference>
<evidence type="ECO:0000313" key="4">
    <source>
        <dbReference type="EMBL" id="KAF5205512.1"/>
    </source>
</evidence>
<evidence type="ECO:0000256" key="2">
    <source>
        <dbReference type="SAM" id="Phobius"/>
    </source>
</evidence>
<accession>A0A7J6XAX8</accession>
<keyword evidence="2" id="KW-0472">Membrane</keyword>
<keyword evidence="3" id="KW-0732">Signal</keyword>
<organism evidence="4 5">
    <name type="scientific">Thalictrum thalictroides</name>
    <name type="common">Rue-anemone</name>
    <name type="synonym">Anemone thalictroides</name>
    <dbReference type="NCBI Taxonomy" id="46969"/>
    <lineage>
        <taxon>Eukaryota</taxon>
        <taxon>Viridiplantae</taxon>
        <taxon>Streptophyta</taxon>
        <taxon>Embryophyta</taxon>
        <taxon>Tracheophyta</taxon>
        <taxon>Spermatophyta</taxon>
        <taxon>Magnoliopsida</taxon>
        <taxon>Ranunculales</taxon>
        <taxon>Ranunculaceae</taxon>
        <taxon>Thalictroideae</taxon>
        <taxon>Thalictrum</taxon>
    </lineage>
</organism>
<keyword evidence="5" id="KW-1185">Reference proteome</keyword>
<proteinExistence type="predicted"/>
<dbReference type="PANTHER" id="PTHR35094:SF7">
    <property type="entry name" value="LEUCINE-RICH REPEAT EXTENSIN-LIKE PROTEIN 2"/>
    <property type="match status" value="1"/>
</dbReference>
<dbReference type="Proteomes" id="UP000554482">
    <property type="component" value="Unassembled WGS sequence"/>
</dbReference>
<gene>
    <name evidence="4" type="ORF">FRX31_004900</name>
</gene>
<dbReference type="PANTHER" id="PTHR35094">
    <property type="entry name" value="LEUCINE-RICH REPEAT EXTENSIN-LIKE PROTEIN 2"/>
    <property type="match status" value="1"/>
</dbReference>
<dbReference type="OrthoDB" id="1939230at2759"/>
<comment type="caution">
    <text evidence="4">The sequence shown here is derived from an EMBL/GenBank/DDBJ whole genome shotgun (WGS) entry which is preliminary data.</text>
</comment>
<feature type="compositionally biased region" description="Pro residues" evidence="1">
    <location>
        <begin position="68"/>
        <end position="83"/>
    </location>
</feature>
<dbReference type="AlphaFoldDB" id="A0A7J6XAX8"/>
<feature type="chain" id="PRO_5029546122" evidence="3">
    <location>
        <begin position="36"/>
        <end position="142"/>
    </location>
</feature>
<keyword evidence="2" id="KW-1133">Transmembrane helix</keyword>
<name>A0A7J6XAX8_THATH</name>